<organism evidence="1 2">
    <name type="scientific">Amycolatopsis arida</name>
    <dbReference type="NCBI Taxonomy" id="587909"/>
    <lineage>
        <taxon>Bacteria</taxon>
        <taxon>Bacillati</taxon>
        <taxon>Actinomycetota</taxon>
        <taxon>Actinomycetes</taxon>
        <taxon>Pseudonocardiales</taxon>
        <taxon>Pseudonocardiaceae</taxon>
        <taxon>Amycolatopsis</taxon>
    </lineage>
</organism>
<gene>
    <name evidence="1" type="ORF">SAMN05421810_10674</name>
</gene>
<protein>
    <recommendedName>
        <fullName evidence="3">SalK</fullName>
    </recommendedName>
</protein>
<dbReference type="NCBIfam" id="NF047719">
    <property type="entry name" value="SCO6745_fam_HTH"/>
    <property type="match status" value="1"/>
</dbReference>
<name>A0A1I5XHR3_9PSEU</name>
<evidence type="ECO:0000313" key="1">
    <source>
        <dbReference type="EMBL" id="SFQ31484.1"/>
    </source>
</evidence>
<dbReference type="EMBL" id="FOWW01000006">
    <property type="protein sequence ID" value="SFQ31484.1"/>
    <property type="molecule type" value="Genomic_DNA"/>
</dbReference>
<dbReference type="STRING" id="587909.SAMN05421810_10674"/>
<keyword evidence="2" id="KW-1185">Reference proteome</keyword>
<dbReference type="Proteomes" id="UP000198727">
    <property type="component" value="Unassembled WGS sequence"/>
</dbReference>
<accession>A0A1I5XHR3</accession>
<dbReference type="InterPro" id="IPR054058">
    <property type="entry name" value="HTH_67"/>
</dbReference>
<dbReference type="Pfam" id="PF21863">
    <property type="entry name" value="HTH_67"/>
    <property type="match status" value="1"/>
</dbReference>
<dbReference type="RefSeq" id="WP_092531460.1">
    <property type="nucleotide sequence ID" value="NZ_FOWW01000006.1"/>
</dbReference>
<evidence type="ECO:0000313" key="2">
    <source>
        <dbReference type="Proteomes" id="UP000198727"/>
    </source>
</evidence>
<dbReference type="AlphaFoldDB" id="A0A1I5XHR3"/>
<sequence>MSGDLPAVARELWVLLEPVHDVTYFTPQARAAHEVAGLRGFWRGYVATRAAPLGPVGVAPVTAVFHNFAPAFLARSLPQVWEMASPERALAARAAGAEAALDAHLPDVLAEPRLAEATAVLRRAVEAVEWAGRPLGAANAVLPWPEEPLRALWHAATVLREHRGDGHVALLVAEGLDGVEAHVLRDAEDASSTVTKPNRGWTDEEWAAAAERLVGRGLLDRAGGLTERGRALRVSLERRTDELAAAPYAAATPGELAMVAEFLRPIARRLIPGAIPYPNPVGAPLP</sequence>
<proteinExistence type="predicted"/>
<reference evidence="2" key="1">
    <citation type="submission" date="2016-10" db="EMBL/GenBank/DDBJ databases">
        <authorList>
            <person name="Varghese N."/>
            <person name="Submissions S."/>
        </authorList>
    </citation>
    <scope>NUCLEOTIDE SEQUENCE [LARGE SCALE GENOMIC DNA]</scope>
    <source>
        <strain evidence="2">CGMCC 4.5579</strain>
    </source>
</reference>
<evidence type="ECO:0008006" key="3">
    <source>
        <dbReference type="Google" id="ProtNLM"/>
    </source>
</evidence>
<dbReference type="OrthoDB" id="157052at2"/>